<dbReference type="AlphaFoldDB" id="A0A5J4Z446"/>
<keyword evidence="8" id="KW-1185">Reference proteome</keyword>
<reference evidence="8" key="1">
    <citation type="journal article" date="2019" name="Nat. Commun.">
        <title>Expansion of phycobilisome linker gene families in mesophilic red algae.</title>
        <authorList>
            <person name="Lee J."/>
            <person name="Kim D."/>
            <person name="Bhattacharya D."/>
            <person name="Yoon H.S."/>
        </authorList>
    </citation>
    <scope>NUCLEOTIDE SEQUENCE [LARGE SCALE GENOMIC DNA]</scope>
    <source>
        <strain evidence="8">CCMP 1328</strain>
    </source>
</reference>
<accession>A0A5J4Z446</accession>
<dbReference type="PANTHER" id="PTHR10173">
    <property type="entry name" value="METHIONINE SULFOXIDE REDUCTASE"/>
    <property type="match status" value="1"/>
</dbReference>
<dbReference type="Gene3D" id="2.170.150.20">
    <property type="entry name" value="Peptide methionine sulfoxide reductase"/>
    <property type="match status" value="1"/>
</dbReference>
<dbReference type="GO" id="GO:0005737">
    <property type="term" value="C:cytoplasm"/>
    <property type="evidence" value="ECO:0007669"/>
    <property type="project" value="TreeGrafter"/>
</dbReference>
<protein>
    <recommendedName>
        <fullName evidence="2">peptide-methionine (R)-S-oxide reductase</fullName>
        <ecNumber evidence="2">1.8.4.12</ecNumber>
    </recommendedName>
</protein>
<dbReference type="SUPFAM" id="SSF51316">
    <property type="entry name" value="Mss4-like"/>
    <property type="match status" value="1"/>
</dbReference>
<comment type="caution">
    <text evidence="7">The sequence shown here is derived from an EMBL/GenBank/DDBJ whole genome shotgun (WGS) entry which is preliminary data.</text>
</comment>
<comment type="catalytic activity">
    <reaction evidence="4">
        <text>L-methionyl-[protein] + [thioredoxin]-disulfide + H2O = L-methionyl-(R)-S-oxide-[protein] + [thioredoxin]-dithiol</text>
        <dbReference type="Rhea" id="RHEA:24164"/>
        <dbReference type="Rhea" id="RHEA-COMP:10698"/>
        <dbReference type="Rhea" id="RHEA-COMP:10700"/>
        <dbReference type="Rhea" id="RHEA-COMP:12313"/>
        <dbReference type="Rhea" id="RHEA-COMP:12314"/>
        <dbReference type="ChEBI" id="CHEBI:15377"/>
        <dbReference type="ChEBI" id="CHEBI:16044"/>
        <dbReference type="ChEBI" id="CHEBI:29950"/>
        <dbReference type="ChEBI" id="CHEBI:45764"/>
        <dbReference type="ChEBI" id="CHEBI:50058"/>
        <dbReference type="EC" id="1.8.4.12"/>
    </reaction>
</comment>
<evidence type="ECO:0000313" key="7">
    <source>
        <dbReference type="EMBL" id="KAA8498050.1"/>
    </source>
</evidence>
<dbReference type="EMBL" id="VRMN01000001">
    <property type="protein sequence ID" value="KAA8498050.1"/>
    <property type="molecule type" value="Genomic_DNA"/>
</dbReference>
<dbReference type="PROSITE" id="PS51790">
    <property type="entry name" value="MSRB"/>
    <property type="match status" value="1"/>
</dbReference>
<feature type="domain" description="MsrB" evidence="6">
    <location>
        <begin position="296"/>
        <end position="426"/>
    </location>
</feature>
<gene>
    <name evidence="7" type="ORF">FVE85_5635</name>
</gene>
<evidence type="ECO:0000256" key="5">
    <source>
        <dbReference type="SAM" id="MobiDB-lite"/>
    </source>
</evidence>
<evidence type="ECO:0000259" key="6">
    <source>
        <dbReference type="PROSITE" id="PS51790"/>
    </source>
</evidence>
<feature type="compositionally biased region" description="Low complexity" evidence="5">
    <location>
        <begin position="182"/>
        <end position="197"/>
    </location>
</feature>
<dbReference type="GO" id="GO:0006979">
    <property type="term" value="P:response to oxidative stress"/>
    <property type="evidence" value="ECO:0007669"/>
    <property type="project" value="InterPro"/>
</dbReference>
<organism evidence="7 8">
    <name type="scientific">Porphyridium purpureum</name>
    <name type="common">Red alga</name>
    <name type="synonym">Porphyridium cruentum</name>
    <dbReference type="NCBI Taxonomy" id="35688"/>
    <lineage>
        <taxon>Eukaryota</taxon>
        <taxon>Rhodophyta</taxon>
        <taxon>Bangiophyceae</taxon>
        <taxon>Porphyridiales</taxon>
        <taxon>Porphyridiaceae</taxon>
        <taxon>Porphyridium</taxon>
    </lineage>
</organism>
<dbReference type="InterPro" id="IPR002579">
    <property type="entry name" value="Met_Sox_Rdtase_MsrB_dom"/>
</dbReference>
<feature type="compositionally biased region" description="Low complexity" evidence="5">
    <location>
        <begin position="254"/>
        <end position="271"/>
    </location>
</feature>
<evidence type="ECO:0000256" key="4">
    <source>
        <dbReference type="ARBA" id="ARBA00048488"/>
    </source>
</evidence>
<evidence type="ECO:0000313" key="8">
    <source>
        <dbReference type="Proteomes" id="UP000324585"/>
    </source>
</evidence>
<dbReference type="GO" id="GO:0030091">
    <property type="term" value="P:protein repair"/>
    <property type="evidence" value="ECO:0007669"/>
    <property type="project" value="InterPro"/>
</dbReference>
<evidence type="ECO:0000256" key="1">
    <source>
        <dbReference type="ARBA" id="ARBA00007174"/>
    </source>
</evidence>
<proteinExistence type="inferred from homology"/>
<feature type="region of interest" description="Disordered" evidence="5">
    <location>
        <begin position="1"/>
        <end position="275"/>
    </location>
</feature>
<evidence type="ECO:0000256" key="2">
    <source>
        <dbReference type="ARBA" id="ARBA00012499"/>
    </source>
</evidence>
<name>A0A5J4Z446_PORPP</name>
<dbReference type="OrthoDB" id="44061at2759"/>
<comment type="similarity">
    <text evidence="1">Belongs to the MsrB Met sulfoxide reductase family.</text>
</comment>
<dbReference type="OMA" id="LAPNEHA"/>
<evidence type="ECO:0000256" key="3">
    <source>
        <dbReference type="ARBA" id="ARBA00023002"/>
    </source>
</evidence>
<keyword evidence="3" id="KW-0560">Oxidoreductase</keyword>
<dbReference type="PANTHER" id="PTHR10173:SF52">
    <property type="entry name" value="METHIONINE-R-SULFOXIDE REDUCTASE B1"/>
    <property type="match status" value="1"/>
</dbReference>
<dbReference type="GO" id="GO:0033743">
    <property type="term" value="F:peptide-methionine (R)-S-oxide reductase activity"/>
    <property type="evidence" value="ECO:0007669"/>
    <property type="project" value="UniProtKB-EC"/>
</dbReference>
<dbReference type="Pfam" id="PF01641">
    <property type="entry name" value="SelR"/>
    <property type="match status" value="1"/>
</dbReference>
<dbReference type="InterPro" id="IPR028427">
    <property type="entry name" value="Met_Sox_Rdtase_MsrB"/>
</dbReference>
<dbReference type="Proteomes" id="UP000324585">
    <property type="component" value="Unassembled WGS sequence"/>
</dbReference>
<dbReference type="EC" id="1.8.4.12" evidence="2"/>
<dbReference type="InterPro" id="IPR011057">
    <property type="entry name" value="Mss4-like_sf"/>
</dbReference>
<sequence length="432" mass="46787">MNERAEEKEEEEKEKRKGSVSAARAARAGGGSAMGPYSRRVDREWSMDGALATAGRPHRSTSEGPVSMPLPRRRQSHNSALPQRRDRGEWAAQDVEQADKAAARSPLRSPELASPAPTPVPESAPSAMRVPKKPSEGASVSLSPRMATATGKVRGASKTSSEPAQVCSGSECAETNAMDATLSPGSMSHSSSSRPLLSPLPPPPLSQKPSGAFKVEPRSPSGNSATLPSPPTGLSRKLSMGNRSESTGELSRKLSQLGLRRSESSSGLSRKGSFRDSFRDRANSFSKKTPRITLTEEEWATKLSASEYKVMRERNMEAPFAGKYVYPNPEKDGVFLCKGCLNPVLSTRLQLNSSNGWATFSAPLPKKAEIVPNVRDFEGDIYEVLCATCGCFFGLRRTEEGRVEISCLALKFRYVLEEQQLKLLKGKNPGEM</sequence>
<feature type="compositionally biased region" description="Basic and acidic residues" evidence="5">
    <location>
        <begin position="1"/>
        <end position="17"/>
    </location>
</feature>